<evidence type="ECO:0000256" key="1">
    <source>
        <dbReference type="ARBA" id="ARBA00004123"/>
    </source>
</evidence>
<dbReference type="PANTHER" id="PTHR16515:SF2">
    <property type="entry name" value="PR DOMAIN ZINC FINGER PROTEIN 4"/>
    <property type="match status" value="1"/>
</dbReference>
<evidence type="ECO:0000256" key="9">
    <source>
        <dbReference type="SAM" id="MobiDB-lite"/>
    </source>
</evidence>
<evidence type="ECO:0000259" key="10">
    <source>
        <dbReference type="PROSITE" id="PS50157"/>
    </source>
</evidence>
<feature type="domain" description="C2H2-type" evidence="10">
    <location>
        <begin position="273"/>
        <end position="296"/>
    </location>
</feature>
<dbReference type="GO" id="GO:0008270">
    <property type="term" value="F:zinc ion binding"/>
    <property type="evidence" value="ECO:0007669"/>
    <property type="project" value="UniProtKB-KW"/>
</dbReference>
<sequence>MEKIRKRQRQHSNKRNKVERGKNKQQKNWCVECSVQFASKYLFQKHNMTSHNIKSAYTCEFCSKQFIKKSHWHEHVSAVHCNDRNFLCPLCEHTYKTARALKRHQKESHRFMTTELQDDNEQNTDTPSVLTNKSLTCSECQQEFPSHAKLLQHNMKQHIKSFKHMCDSCGKRFLRKSHLLEHVRTVHCETRDFHCTLCDIKYKSARGLKRHEKESHRVVCTEIKDENNETRVSMTVVKIKKGSLTCSECLKDFPSRAELLQHNAEQHSESYKHLCDTCGKRFLRRTHLKDHVASVHIYGAEIHCQLCGKSYKAMSSLRRHLRDSHGGRKNELSMFDLLRNSGVMGTWHLRKKTSSMYASVEVDSSDDDEDSESYKGSDEEDIDEDVSLPEEEDESDQERDEEDFEDDSKTDSESDEEDMNDSDDSLSKEEVQSDEESELDTEDREVFIKGKRYDDKNRFSVDTQDDKIQVTEENGKSDEDSAIVTTIQDDVKTNDKDTLSDAGIRLVDNHKNENEVSKHSIIGETIEQANTKMSLSVDDSNSSQQDASLSKESGDDTNEEDNESSFTSYTCRWEPLQL</sequence>
<feature type="compositionally biased region" description="Acidic residues" evidence="9">
    <location>
        <begin position="413"/>
        <end position="424"/>
    </location>
</feature>
<feature type="domain" description="C2H2-type" evidence="10">
    <location>
        <begin position="57"/>
        <end position="85"/>
    </location>
</feature>
<keyword evidence="5" id="KW-0862">Zinc</keyword>
<dbReference type="Proteomes" id="UP000828390">
    <property type="component" value="Unassembled WGS sequence"/>
</dbReference>
<dbReference type="PROSITE" id="PS00028">
    <property type="entry name" value="ZINC_FINGER_C2H2_1"/>
    <property type="match status" value="7"/>
</dbReference>
<feature type="domain" description="C2H2-type" evidence="10">
    <location>
        <begin position="135"/>
        <end position="158"/>
    </location>
</feature>
<reference evidence="11" key="2">
    <citation type="submission" date="2020-11" db="EMBL/GenBank/DDBJ databases">
        <authorList>
            <person name="McCartney M.A."/>
            <person name="Auch B."/>
            <person name="Kono T."/>
            <person name="Mallez S."/>
            <person name="Becker A."/>
            <person name="Gohl D.M."/>
            <person name="Silverstein K.A.T."/>
            <person name="Koren S."/>
            <person name="Bechman K.B."/>
            <person name="Herman A."/>
            <person name="Abrahante J.E."/>
            <person name="Garbe J."/>
        </authorList>
    </citation>
    <scope>NUCLEOTIDE SEQUENCE</scope>
    <source>
        <strain evidence="11">Duluth1</strain>
        <tissue evidence="11">Whole animal</tissue>
    </source>
</reference>
<feature type="region of interest" description="Disordered" evidence="9">
    <location>
        <begin position="1"/>
        <end position="23"/>
    </location>
</feature>
<reference evidence="11" key="1">
    <citation type="journal article" date="2019" name="bioRxiv">
        <title>The Genome of the Zebra Mussel, Dreissena polymorpha: A Resource for Invasive Species Research.</title>
        <authorList>
            <person name="McCartney M.A."/>
            <person name="Auch B."/>
            <person name="Kono T."/>
            <person name="Mallez S."/>
            <person name="Zhang Y."/>
            <person name="Obille A."/>
            <person name="Becker A."/>
            <person name="Abrahante J.E."/>
            <person name="Garbe J."/>
            <person name="Badalamenti J.P."/>
            <person name="Herman A."/>
            <person name="Mangelson H."/>
            <person name="Liachko I."/>
            <person name="Sullivan S."/>
            <person name="Sone E.D."/>
            <person name="Koren S."/>
            <person name="Silverstein K.A.T."/>
            <person name="Beckman K.B."/>
            <person name="Gohl D.M."/>
        </authorList>
    </citation>
    <scope>NUCLEOTIDE SEQUENCE</scope>
    <source>
        <strain evidence="11">Duluth1</strain>
        <tissue evidence="11">Whole animal</tissue>
    </source>
</reference>
<evidence type="ECO:0000256" key="6">
    <source>
        <dbReference type="ARBA" id="ARBA00023125"/>
    </source>
</evidence>
<protein>
    <recommendedName>
        <fullName evidence="10">C2H2-type domain-containing protein</fullName>
    </recommendedName>
</protein>
<accession>A0A9D4GK41</accession>
<dbReference type="AlphaFoldDB" id="A0A9D4GK41"/>
<evidence type="ECO:0000256" key="7">
    <source>
        <dbReference type="ARBA" id="ARBA00023242"/>
    </source>
</evidence>
<feature type="compositionally biased region" description="Acidic residues" evidence="9">
    <location>
        <begin position="378"/>
        <end position="406"/>
    </location>
</feature>
<evidence type="ECO:0000256" key="2">
    <source>
        <dbReference type="ARBA" id="ARBA00022723"/>
    </source>
</evidence>
<feature type="domain" description="C2H2-type" evidence="10">
    <location>
        <begin position="164"/>
        <end position="192"/>
    </location>
</feature>
<comment type="subcellular location">
    <subcellularLocation>
        <location evidence="1">Nucleus</location>
    </subcellularLocation>
</comment>
<dbReference type="InterPro" id="IPR036236">
    <property type="entry name" value="Znf_C2H2_sf"/>
</dbReference>
<feature type="compositionally biased region" description="Acidic residues" evidence="9">
    <location>
        <begin position="432"/>
        <end position="443"/>
    </location>
</feature>
<feature type="compositionally biased region" description="Basic and acidic residues" evidence="9">
    <location>
        <begin position="444"/>
        <end position="479"/>
    </location>
</feature>
<dbReference type="OrthoDB" id="10039931at2759"/>
<keyword evidence="6" id="KW-0238">DNA-binding</keyword>
<dbReference type="InterPro" id="IPR050331">
    <property type="entry name" value="Zinc_finger"/>
</dbReference>
<feature type="compositionally biased region" description="Basic residues" evidence="9">
    <location>
        <begin position="1"/>
        <end position="15"/>
    </location>
</feature>
<evidence type="ECO:0000313" key="12">
    <source>
        <dbReference type="Proteomes" id="UP000828390"/>
    </source>
</evidence>
<evidence type="ECO:0000313" key="11">
    <source>
        <dbReference type="EMBL" id="KAH3818307.1"/>
    </source>
</evidence>
<dbReference type="SMART" id="SM00355">
    <property type="entry name" value="ZnF_C2H2"/>
    <property type="match status" value="9"/>
</dbReference>
<evidence type="ECO:0000256" key="4">
    <source>
        <dbReference type="ARBA" id="ARBA00022771"/>
    </source>
</evidence>
<evidence type="ECO:0000256" key="8">
    <source>
        <dbReference type="PROSITE-ProRule" id="PRU00042"/>
    </source>
</evidence>
<dbReference type="GO" id="GO:0010468">
    <property type="term" value="P:regulation of gene expression"/>
    <property type="evidence" value="ECO:0007669"/>
    <property type="project" value="TreeGrafter"/>
</dbReference>
<dbReference type="PANTHER" id="PTHR16515">
    <property type="entry name" value="PR DOMAIN ZINC FINGER PROTEIN"/>
    <property type="match status" value="1"/>
</dbReference>
<feature type="region of interest" description="Disordered" evidence="9">
    <location>
        <begin position="355"/>
        <end position="483"/>
    </location>
</feature>
<proteinExistence type="predicted"/>
<name>A0A9D4GK41_DREPO</name>
<feature type="domain" description="C2H2-type" evidence="10">
    <location>
        <begin position="86"/>
        <end position="109"/>
    </location>
</feature>
<dbReference type="InterPro" id="IPR013087">
    <property type="entry name" value="Znf_C2H2_type"/>
</dbReference>
<dbReference type="EMBL" id="JAIWYP010000005">
    <property type="protein sequence ID" value="KAH3818307.1"/>
    <property type="molecule type" value="Genomic_DNA"/>
</dbReference>
<feature type="domain" description="C2H2-type" evidence="10">
    <location>
        <begin position="244"/>
        <end position="272"/>
    </location>
</feature>
<dbReference type="SUPFAM" id="SSF57667">
    <property type="entry name" value="beta-beta-alpha zinc fingers"/>
    <property type="match status" value="5"/>
</dbReference>
<organism evidence="11 12">
    <name type="scientific">Dreissena polymorpha</name>
    <name type="common">Zebra mussel</name>
    <name type="synonym">Mytilus polymorpha</name>
    <dbReference type="NCBI Taxonomy" id="45954"/>
    <lineage>
        <taxon>Eukaryota</taxon>
        <taxon>Metazoa</taxon>
        <taxon>Spiralia</taxon>
        <taxon>Lophotrochozoa</taxon>
        <taxon>Mollusca</taxon>
        <taxon>Bivalvia</taxon>
        <taxon>Autobranchia</taxon>
        <taxon>Heteroconchia</taxon>
        <taxon>Euheterodonta</taxon>
        <taxon>Imparidentia</taxon>
        <taxon>Neoheterodontei</taxon>
        <taxon>Myida</taxon>
        <taxon>Dreissenoidea</taxon>
        <taxon>Dreissenidae</taxon>
        <taxon>Dreissena</taxon>
    </lineage>
</organism>
<keyword evidence="7" id="KW-0539">Nucleus</keyword>
<feature type="domain" description="C2H2-type" evidence="10">
    <location>
        <begin position="302"/>
        <end position="330"/>
    </location>
</feature>
<feature type="region of interest" description="Disordered" evidence="9">
    <location>
        <begin position="532"/>
        <end position="578"/>
    </location>
</feature>
<dbReference type="Gene3D" id="3.30.160.60">
    <property type="entry name" value="Classic Zinc Finger"/>
    <property type="match status" value="5"/>
</dbReference>
<keyword evidence="4 8" id="KW-0863">Zinc-finger</keyword>
<evidence type="ECO:0000256" key="5">
    <source>
        <dbReference type="ARBA" id="ARBA00022833"/>
    </source>
</evidence>
<keyword evidence="12" id="KW-1185">Reference proteome</keyword>
<comment type="caution">
    <text evidence="11">The sequence shown here is derived from an EMBL/GenBank/DDBJ whole genome shotgun (WGS) entry which is preliminary data.</text>
</comment>
<keyword evidence="2" id="KW-0479">Metal-binding</keyword>
<keyword evidence="3" id="KW-0677">Repeat</keyword>
<feature type="compositionally biased region" description="Polar residues" evidence="9">
    <location>
        <begin position="532"/>
        <end position="551"/>
    </location>
</feature>
<dbReference type="GO" id="GO:0005634">
    <property type="term" value="C:nucleus"/>
    <property type="evidence" value="ECO:0007669"/>
    <property type="project" value="TreeGrafter"/>
</dbReference>
<evidence type="ECO:0000256" key="3">
    <source>
        <dbReference type="ARBA" id="ARBA00022737"/>
    </source>
</evidence>
<dbReference type="PROSITE" id="PS50157">
    <property type="entry name" value="ZINC_FINGER_C2H2_2"/>
    <property type="match status" value="7"/>
</dbReference>
<dbReference type="Pfam" id="PF00096">
    <property type="entry name" value="zf-C2H2"/>
    <property type="match status" value="2"/>
</dbReference>
<gene>
    <name evidence="11" type="ORF">DPMN_119911</name>
</gene>